<dbReference type="Proteomes" id="UP000030759">
    <property type="component" value="Unassembled WGS sequence"/>
</dbReference>
<dbReference type="EMBL" id="KE668239">
    <property type="protein sequence ID" value="ERE84089.1"/>
    <property type="molecule type" value="Genomic_DNA"/>
</dbReference>
<accession>A0A061IEP2</accession>
<sequence length="109" mass="12588">MREWESVTPVPGNQIPSCDNCGHQAKLRYVPVILVLSKTFIMKECWILSKAFSASSKMIMCFCLLQFVYMVDYINGFSYVEPSLHSWDEAKLIIVDDFSDVFLDWIGFC</sequence>
<evidence type="ECO:0000313" key="1">
    <source>
        <dbReference type="EMBL" id="ERE84089.1"/>
    </source>
</evidence>
<reference evidence="2" key="1">
    <citation type="journal article" date="2013" name="Nat. Biotechnol.">
        <title>Chinese hamster genome sequenced from sorted chromosomes.</title>
        <authorList>
            <person name="Brinkrolf K."/>
            <person name="Rupp O."/>
            <person name="Laux H."/>
            <person name="Kollin F."/>
            <person name="Ernst W."/>
            <person name="Linke B."/>
            <person name="Kofler R."/>
            <person name="Romand S."/>
            <person name="Hesse F."/>
            <person name="Budach W.E."/>
            <person name="Galosy S."/>
            <person name="Muller D."/>
            <person name="Noll T."/>
            <person name="Wienberg J."/>
            <person name="Jostock T."/>
            <person name="Leonard M."/>
            <person name="Grillari J."/>
            <person name="Tauch A."/>
            <person name="Goesmann A."/>
            <person name="Helk B."/>
            <person name="Mott J.E."/>
            <person name="Puhler A."/>
            <person name="Borth N."/>
        </authorList>
    </citation>
    <scope>NUCLEOTIDE SEQUENCE [LARGE SCALE GENOMIC DNA]</scope>
    <source>
        <strain evidence="2">17A/GY</strain>
    </source>
</reference>
<name>A0A061IEP2_CRIGR</name>
<gene>
    <name evidence="1" type="ORF">H671_2g6230</name>
</gene>
<organism evidence="1 2">
    <name type="scientific">Cricetulus griseus</name>
    <name type="common">Chinese hamster</name>
    <name type="synonym">Cricetulus barabensis griseus</name>
    <dbReference type="NCBI Taxonomy" id="10029"/>
    <lineage>
        <taxon>Eukaryota</taxon>
        <taxon>Metazoa</taxon>
        <taxon>Chordata</taxon>
        <taxon>Craniata</taxon>
        <taxon>Vertebrata</taxon>
        <taxon>Euteleostomi</taxon>
        <taxon>Mammalia</taxon>
        <taxon>Eutheria</taxon>
        <taxon>Euarchontoglires</taxon>
        <taxon>Glires</taxon>
        <taxon>Rodentia</taxon>
        <taxon>Myomorpha</taxon>
        <taxon>Muroidea</taxon>
        <taxon>Cricetidae</taxon>
        <taxon>Cricetinae</taxon>
        <taxon>Cricetulus</taxon>
    </lineage>
</organism>
<dbReference type="AlphaFoldDB" id="A0A061IEP2"/>
<protein>
    <submittedName>
        <fullName evidence="1">Uncharacterized protein</fullName>
    </submittedName>
</protein>
<evidence type="ECO:0000313" key="2">
    <source>
        <dbReference type="Proteomes" id="UP000030759"/>
    </source>
</evidence>
<proteinExistence type="predicted"/>